<name>A0A3S3R085_9MAGN</name>
<organism evidence="4 5">
    <name type="scientific">Cinnamomum micranthum f. kanehirae</name>
    <dbReference type="NCBI Taxonomy" id="337451"/>
    <lineage>
        <taxon>Eukaryota</taxon>
        <taxon>Viridiplantae</taxon>
        <taxon>Streptophyta</taxon>
        <taxon>Embryophyta</taxon>
        <taxon>Tracheophyta</taxon>
        <taxon>Spermatophyta</taxon>
        <taxon>Magnoliopsida</taxon>
        <taxon>Magnoliidae</taxon>
        <taxon>Laurales</taxon>
        <taxon>Lauraceae</taxon>
        <taxon>Cinnamomum</taxon>
    </lineage>
</organism>
<dbReference type="EMBL" id="QPKB01000010">
    <property type="protein sequence ID" value="RWR93389.1"/>
    <property type="molecule type" value="Genomic_DNA"/>
</dbReference>
<keyword evidence="1" id="KW-0505">Motor protein</keyword>
<dbReference type="AlphaFoldDB" id="A0A3S3R085"/>
<evidence type="ECO:0000313" key="5">
    <source>
        <dbReference type="Proteomes" id="UP000283530"/>
    </source>
</evidence>
<dbReference type="PANTHER" id="PTHR47972:SF4">
    <property type="entry name" value="KINESIN-LIKE PROTEIN KIN-14L"/>
    <property type="match status" value="1"/>
</dbReference>
<dbReference type="Proteomes" id="UP000283530">
    <property type="component" value="Unassembled WGS sequence"/>
</dbReference>
<accession>A0A3S3R085</accession>
<dbReference type="SMART" id="SM00129">
    <property type="entry name" value="KISc"/>
    <property type="match status" value="1"/>
</dbReference>
<dbReference type="InterPro" id="IPR001752">
    <property type="entry name" value="Kinesin_motor_dom"/>
</dbReference>
<dbReference type="GO" id="GO:0015630">
    <property type="term" value="C:microtubule cytoskeleton"/>
    <property type="evidence" value="ECO:0007669"/>
    <property type="project" value="TreeGrafter"/>
</dbReference>
<evidence type="ECO:0000256" key="2">
    <source>
        <dbReference type="PROSITE-ProRule" id="PRU00283"/>
    </source>
</evidence>
<comment type="similarity">
    <text evidence="2">Belongs to the TRAFAC class myosin-kinesin ATPase superfamily. Kinesin family.</text>
</comment>
<dbReference type="PANTHER" id="PTHR47972">
    <property type="entry name" value="KINESIN-LIKE PROTEIN KLP-3"/>
    <property type="match status" value="1"/>
</dbReference>
<proteinExistence type="inferred from homology"/>
<dbReference type="InterPro" id="IPR027417">
    <property type="entry name" value="P-loop_NTPase"/>
</dbReference>
<comment type="caution">
    <text evidence="2">Lacks conserved residue(s) required for the propagation of feature annotation.</text>
</comment>
<dbReference type="InterPro" id="IPR036961">
    <property type="entry name" value="Kinesin_motor_dom_sf"/>
</dbReference>
<reference evidence="4 5" key="1">
    <citation type="journal article" date="2019" name="Nat. Plants">
        <title>Stout camphor tree genome fills gaps in understanding of flowering plant genome evolution.</title>
        <authorList>
            <person name="Chaw S.M."/>
            <person name="Liu Y.C."/>
            <person name="Wu Y.W."/>
            <person name="Wang H.Y."/>
            <person name="Lin C.I."/>
            <person name="Wu C.S."/>
            <person name="Ke H.M."/>
            <person name="Chang L.Y."/>
            <person name="Hsu C.Y."/>
            <person name="Yang H.T."/>
            <person name="Sudianto E."/>
            <person name="Hsu M.H."/>
            <person name="Wu K.P."/>
            <person name="Wang L.N."/>
            <person name="Leebens-Mack J.H."/>
            <person name="Tsai I.J."/>
        </authorList>
    </citation>
    <scope>NUCLEOTIDE SEQUENCE [LARGE SCALE GENOMIC DNA]</scope>
    <source>
        <strain evidence="5">cv. Chaw 1501</strain>
        <tissue evidence="4">Young leaves</tissue>
    </source>
</reference>
<dbReference type="Gene3D" id="3.40.850.10">
    <property type="entry name" value="Kinesin motor domain"/>
    <property type="match status" value="1"/>
</dbReference>
<evidence type="ECO:0000313" key="4">
    <source>
        <dbReference type="EMBL" id="RWR93389.1"/>
    </source>
</evidence>
<dbReference type="GO" id="GO:0005524">
    <property type="term" value="F:ATP binding"/>
    <property type="evidence" value="ECO:0007669"/>
    <property type="project" value="InterPro"/>
</dbReference>
<dbReference type="GO" id="GO:0003777">
    <property type="term" value="F:microtubule motor activity"/>
    <property type="evidence" value="ECO:0007669"/>
    <property type="project" value="InterPro"/>
</dbReference>
<dbReference type="Pfam" id="PF00225">
    <property type="entry name" value="Kinesin"/>
    <property type="match status" value="1"/>
</dbReference>
<dbReference type="PROSITE" id="PS50067">
    <property type="entry name" value="KINESIN_MOTOR_2"/>
    <property type="match status" value="1"/>
</dbReference>
<dbReference type="GO" id="GO:0008017">
    <property type="term" value="F:microtubule binding"/>
    <property type="evidence" value="ECO:0007669"/>
    <property type="project" value="InterPro"/>
</dbReference>
<keyword evidence="5" id="KW-1185">Reference proteome</keyword>
<gene>
    <name evidence="4" type="ORF">CKAN_02263800</name>
</gene>
<protein>
    <submittedName>
        <fullName evidence="4">Kinesin-like protein KIN-14L isoform X2</fullName>
    </submittedName>
</protein>
<evidence type="ECO:0000256" key="1">
    <source>
        <dbReference type="ARBA" id="ARBA00023175"/>
    </source>
</evidence>
<dbReference type="OrthoDB" id="3176171at2759"/>
<evidence type="ECO:0000259" key="3">
    <source>
        <dbReference type="PROSITE" id="PS50067"/>
    </source>
</evidence>
<sequence length="261" mass="28739">MGINYLALNDLFKIACKRKDIMRYKVQVQMVEIYNEQVRDLLSEDASTTKLEIRNCTSNGGLTLPDANMHLVRSTIDVLNLMKLGETNRVVGSTAVNNQSSRSHSILTVHVEGKDTSGTILRSCLHLVDLAGSERVDKSEVTGDRSKEAQHINKSLSCLGDVITALAQKNSHIPYRNSKLTQLLQDSLGGHAKTLMFAHVSPEADSYGETISTLKFAQRVSTVELGAARVNKEGSNVREIKTPAIHCWAAVQNYLRKSSDS</sequence>
<dbReference type="SUPFAM" id="SSF52540">
    <property type="entry name" value="P-loop containing nucleoside triphosphate hydrolases"/>
    <property type="match status" value="1"/>
</dbReference>
<dbReference type="STRING" id="337451.A0A3S3R085"/>
<dbReference type="InterPro" id="IPR027640">
    <property type="entry name" value="Kinesin-like_fam"/>
</dbReference>
<dbReference type="GO" id="GO:0007018">
    <property type="term" value="P:microtubule-based movement"/>
    <property type="evidence" value="ECO:0007669"/>
    <property type="project" value="InterPro"/>
</dbReference>
<dbReference type="PRINTS" id="PR00380">
    <property type="entry name" value="KINESINHEAVY"/>
</dbReference>
<feature type="domain" description="Kinesin motor" evidence="3">
    <location>
        <begin position="1"/>
        <end position="223"/>
    </location>
</feature>
<comment type="caution">
    <text evidence="4">The sequence shown here is derived from an EMBL/GenBank/DDBJ whole genome shotgun (WGS) entry which is preliminary data.</text>
</comment>